<dbReference type="eggNOG" id="ENOG502RZJU">
    <property type="taxonomic scope" value="Eukaryota"/>
</dbReference>
<sequence>MLATSMILVRILVGKVKNREWLESILRSIPIREDQTGWNCVSWVQEAVESLAVDNRALGTAVTDWETVRDTLLWYVQQKAAEHRFDGKAEPDSFDRLKVATYDLVDAKAETVP</sequence>
<keyword evidence="2" id="KW-1185">Reference proteome</keyword>
<organism evidence="1 2">
    <name type="scientific">Pestalotiopsis fici (strain W106-1 / CGMCC3.15140)</name>
    <dbReference type="NCBI Taxonomy" id="1229662"/>
    <lineage>
        <taxon>Eukaryota</taxon>
        <taxon>Fungi</taxon>
        <taxon>Dikarya</taxon>
        <taxon>Ascomycota</taxon>
        <taxon>Pezizomycotina</taxon>
        <taxon>Sordariomycetes</taxon>
        <taxon>Xylariomycetidae</taxon>
        <taxon>Amphisphaeriales</taxon>
        <taxon>Sporocadaceae</taxon>
        <taxon>Pestalotiopsis</taxon>
    </lineage>
</organism>
<dbReference type="OMA" id="GWNCVSW"/>
<name>W3XAL4_PESFW</name>
<protein>
    <submittedName>
        <fullName evidence="1">Uncharacterized protein</fullName>
    </submittedName>
</protein>
<evidence type="ECO:0000313" key="2">
    <source>
        <dbReference type="Proteomes" id="UP000030651"/>
    </source>
</evidence>
<proteinExistence type="predicted"/>
<dbReference type="GeneID" id="19269968"/>
<dbReference type="InParanoid" id="W3XAL4"/>
<gene>
    <name evidence="1" type="ORF">PFICI_04955</name>
</gene>
<dbReference type="AlphaFoldDB" id="W3XAL4"/>
<dbReference type="EMBL" id="KI912111">
    <property type="protein sequence ID" value="ETS83079.1"/>
    <property type="molecule type" value="Genomic_DNA"/>
</dbReference>
<dbReference type="Proteomes" id="UP000030651">
    <property type="component" value="Unassembled WGS sequence"/>
</dbReference>
<dbReference type="OrthoDB" id="2679825at2759"/>
<dbReference type="RefSeq" id="XP_007831727.1">
    <property type="nucleotide sequence ID" value="XM_007833536.1"/>
</dbReference>
<dbReference type="HOGENOM" id="CLU_095770_1_1_1"/>
<dbReference type="InterPro" id="IPR054208">
    <property type="entry name" value="DUF6914"/>
</dbReference>
<dbReference type="Pfam" id="PF21858">
    <property type="entry name" value="DUF6914"/>
    <property type="match status" value="1"/>
</dbReference>
<dbReference type="KEGG" id="pfy:PFICI_04955"/>
<accession>W3XAL4</accession>
<reference evidence="2" key="1">
    <citation type="journal article" date="2015" name="BMC Genomics">
        <title>Genomic and transcriptomic analysis of the endophytic fungus Pestalotiopsis fici reveals its lifestyle and high potential for synthesis of natural products.</title>
        <authorList>
            <person name="Wang X."/>
            <person name="Zhang X."/>
            <person name="Liu L."/>
            <person name="Xiang M."/>
            <person name="Wang W."/>
            <person name="Sun X."/>
            <person name="Che Y."/>
            <person name="Guo L."/>
            <person name="Liu G."/>
            <person name="Guo L."/>
            <person name="Wang C."/>
            <person name="Yin W.B."/>
            <person name="Stadler M."/>
            <person name="Zhang X."/>
            <person name="Liu X."/>
        </authorList>
    </citation>
    <scope>NUCLEOTIDE SEQUENCE [LARGE SCALE GENOMIC DNA]</scope>
    <source>
        <strain evidence="2">W106-1 / CGMCC3.15140</strain>
    </source>
</reference>
<evidence type="ECO:0000313" key="1">
    <source>
        <dbReference type="EMBL" id="ETS83079.1"/>
    </source>
</evidence>